<evidence type="ECO:0000256" key="2">
    <source>
        <dbReference type="ARBA" id="ARBA00007991"/>
    </source>
</evidence>
<evidence type="ECO:0000313" key="5">
    <source>
        <dbReference type="EMBL" id="KAK1948232.1"/>
    </source>
</evidence>
<dbReference type="EMBL" id="JASMQC010000001">
    <property type="protein sequence ID" value="KAK1948232.1"/>
    <property type="molecule type" value="Genomic_DNA"/>
</dbReference>
<dbReference type="Gene3D" id="1.25.10.10">
    <property type="entry name" value="Leucine-rich Repeat Variant"/>
    <property type="match status" value="1"/>
</dbReference>
<evidence type="ECO:0000256" key="4">
    <source>
        <dbReference type="ARBA" id="ARBA00023242"/>
    </source>
</evidence>
<accession>A0AAD9LVE4</accession>
<keyword evidence="4" id="KW-0539">Nucleus</keyword>
<keyword evidence="3" id="KW-0813">Transport</keyword>
<dbReference type="Proteomes" id="UP001259832">
    <property type="component" value="Unassembled WGS sequence"/>
</dbReference>
<evidence type="ECO:0000313" key="6">
    <source>
        <dbReference type="Proteomes" id="UP001259832"/>
    </source>
</evidence>
<proteinExistence type="inferred from homology"/>
<dbReference type="PANTHER" id="PTHR12363:SF33">
    <property type="entry name" value="IMPORTIN-13"/>
    <property type="match status" value="1"/>
</dbReference>
<dbReference type="GO" id="GO:0005737">
    <property type="term" value="C:cytoplasm"/>
    <property type="evidence" value="ECO:0007669"/>
    <property type="project" value="TreeGrafter"/>
</dbReference>
<comment type="subcellular location">
    <subcellularLocation>
        <location evidence="1">Nucleus</location>
    </subcellularLocation>
</comment>
<comment type="similarity">
    <text evidence="2">Belongs to the importin beta family.</text>
</comment>
<name>A0AAD9LVE4_9STRA</name>
<sequence length="1053" mass="117563">MISLLSIYAATRQSLKEESTVVAVVSEEVVAEALHQLYSPLSSPRVRRRADSLLQQFQRSPEAAQTALAVLQSPIVDTGNAEQNRLLRAKRAFSASTIYFTVASYIRKYKMENPATWTPEERAQHEILVKEFSIMAQEVWNVLTGPNGTQEGLNVQTHLALTIAVILLRFHEPQGDITVVGAVEWLVQNQQHPVSDGVTAALTNFAVLLTLKVIPEEVDNKRVKFSKVKRVFCEDMVQQCAAHVVSTVLPSIATAIDASEEQVQLRGLLLQAFASWVEHGTVPPPVIIECGLLDRAFRETLAPNSSEHALQVVLEVVRVCRHDEHVQLMELVMNNFVVLGKHVQERIAAAEKSLDFCLANCARAISECGQAFIVYFVDFALDMRPGSLVYAFLETILFFTSLNNLDISNETMEFWIDFRTYVSGKHEERMYVFETFISQLLVILIDRTQYPEGFEAFPEAAKERFFLYRSEVRNVFRALATVTNVSEDNFIVDAIHAIFRQYETADSGSPLPANWWKRTEVYVHALSALSKSIREEDTSLVPRLFEYLSRKEPSHRALSRTVIIFLGVAGHWFARHPEFLSTFAFQIISNGFESQDDPGFPFSQHGLEDHVGAVALRKLTLRCGSHFFNPLWMDSLVNLYRSNRAAVGGPAGSCLTGNSSKLIVDSICHVLTTVSYKDALPVVEELGDIMFADLAARYSQLNADDEGTKEFLCEMFNHLLVLATRIPMQVDQETLHPVLCVLQKHWGMLETILRVYNCCEEVVDRFCALFVGVFESLRSQALELASAIMPVLLELFALSHDGSYLNVIKSVIGCTGDDEATAVSLTRVMVIVSETSMAKIAADGSVDEHPGLTTALFSLVATCGTHHPSILVQSNQLEGVLALALHAFKSQNPEVGAATLDFLLELGSLYGQILRTPESLLHGPEFTRKLLLHQQIQTLFFEKDVQYHVLFALFNAAAGGMSPSLMEKIAEVVRSCWIYFGRPRSEELIYRLLSDGNFLGSQVSERARNEFIAFISSPGCSDNPRKFKRVLNAFCDHFKRNLSGSANAESMPA</sequence>
<reference evidence="5" key="1">
    <citation type="submission" date="2023-08" db="EMBL/GenBank/DDBJ databases">
        <title>Reference Genome Resource for the Citrus Pathogen Phytophthora citrophthora.</title>
        <authorList>
            <person name="Moller H."/>
            <person name="Coetzee B."/>
            <person name="Rose L.J."/>
            <person name="Van Niekerk J.M."/>
        </authorList>
    </citation>
    <scope>NUCLEOTIDE SEQUENCE</scope>
    <source>
        <strain evidence="5">STE-U-9442</strain>
    </source>
</reference>
<dbReference type="GO" id="GO:0006606">
    <property type="term" value="P:protein import into nucleus"/>
    <property type="evidence" value="ECO:0007669"/>
    <property type="project" value="TreeGrafter"/>
</dbReference>
<protein>
    <submittedName>
        <fullName evidence="5">Transportin-3</fullName>
    </submittedName>
</protein>
<keyword evidence="6" id="KW-1185">Reference proteome</keyword>
<dbReference type="InterPro" id="IPR016024">
    <property type="entry name" value="ARM-type_fold"/>
</dbReference>
<dbReference type="GO" id="GO:0005634">
    <property type="term" value="C:nucleus"/>
    <property type="evidence" value="ECO:0007669"/>
    <property type="project" value="UniProtKB-SubCell"/>
</dbReference>
<organism evidence="5 6">
    <name type="scientific">Phytophthora citrophthora</name>
    <dbReference type="NCBI Taxonomy" id="4793"/>
    <lineage>
        <taxon>Eukaryota</taxon>
        <taxon>Sar</taxon>
        <taxon>Stramenopiles</taxon>
        <taxon>Oomycota</taxon>
        <taxon>Peronosporomycetes</taxon>
        <taxon>Peronosporales</taxon>
        <taxon>Peronosporaceae</taxon>
        <taxon>Phytophthora</taxon>
    </lineage>
</organism>
<evidence type="ECO:0000256" key="1">
    <source>
        <dbReference type="ARBA" id="ARBA00004123"/>
    </source>
</evidence>
<dbReference type="PANTHER" id="PTHR12363">
    <property type="entry name" value="TRANSPORTIN 3 AND IMPORTIN 13"/>
    <property type="match status" value="1"/>
</dbReference>
<dbReference type="AlphaFoldDB" id="A0AAD9LVE4"/>
<comment type="caution">
    <text evidence="5">The sequence shown here is derived from an EMBL/GenBank/DDBJ whole genome shotgun (WGS) entry which is preliminary data.</text>
</comment>
<dbReference type="SUPFAM" id="SSF48371">
    <property type="entry name" value="ARM repeat"/>
    <property type="match status" value="1"/>
</dbReference>
<gene>
    <name evidence="5" type="ORF">P3T76_000522</name>
</gene>
<dbReference type="InterPro" id="IPR051345">
    <property type="entry name" value="Importin_beta-like_NTR"/>
</dbReference>
<evidence type="ECO:0000256" key="3">
    <source>
        <dbReference type="ARBA" id="ARBA00022448"/>
    </source>
</evidence>
<dbReference type="InterPro" id="IPR011989">
    <property type="entry name" value="ARM-like"/>
</dbReference>